<dbReference type="EMBL" id="CP067393">
    <property type="protein sequence ID" value="QQP84744.1"/>
    <property type="molecule type" value="Genomic_DNA"/>
</dbReference>
<keyword evidence="1" id="KW-0175">Coiled coil</keyword>
<keyword evidence="2" id="KW-1133">Transmembrane helix</keyword>
<proteinExistence type="predicted"/>
<gene>
    <name evidence="3" type="ORF">JHT90_10030</name>
</gene>
<protein>
    <submittedName>
        <fullName evidence="3">Uncharacterized protein</fullName>
    </submittedName>
</protein>
<dbReference type="AlphaFoldDB" id="A0A974NDZ3"/>
<evidence type="ECO:0000313" key="4">
    <source>
        <dbReference type="Proteomes" id="UP000595278"/>
    </source>
</evidence>
<accession>A0A974NDZ3</accession>
<keyword evidence="2" id="KW-0472">Membrane</keyword>
<evidence type="ECO:0000256" key="2">
    <source>
        <dbReference type="SAM" id="Phobius"/>
    </source>
</evidence>
<feature type="coiled-coil region" evidence="1">
    <location>
        <begin position="23"/>
        <end position="92"/>
    </location>
</feature>
<dbReference type="KEGG" id="eaz:JHT90_10030"/>
<evidence type="ECO:0000313" key="3">
    <source>
        <dbReference type="EMBL" id="QQP84744.1"/>
    </source>
</evidence>
<keyword evidence="2" id="KW-0812">Transmembrane</keyword>
<evidence type="ECO:0000256" key="1">
    <source>
        <dbReference type="SAM" id="Coils"/>
    </source>
</evidence>
<dbReference type="RefSeq" id="WP_201090641.1">
    <property type="nucleotide sequence ID" value="NZ_CP067393.1"/>
</dbReference>
<organism evidence="3 4">
    <name type="scientific">Entomomonas asaccharolytica</name>
    <dbReference type="NCBI Taxonomy" id="2785331"/>
    <lineage>
        <taxon>Bacteria</taxon>
        <taxon>Pseudomonadati</taxon>
        <taxon>Pseudomonadota</taxon>
        <taxon>Gammaproteobacteria</taxon>
        <taxon>Pseudomonadales</taxon>
        <taxon>Pseudomonadaceae</taxon>
        <taxon>Entomomonas</taxon>
    </lineage>
</organism>
<feature type="transmembrane region" description="Helical" evidence="2">
    <location>
        <begin position="6"/>
        <end position="26"/>
    </location>
</feature>
<name>A0A974NDZ3_9GAMM</name>
<sequence length="116" mass="13671">MQKLLNYPIIGLIIILLLLIIHTSTVKNQRDKIRSELSQAEQQINQLLHINKNLNGTIDLLEKQAQQNRNYINDLEQKRLATQQQANQLTQQFKRQQHEDKTIYNWANQPIPDGLY</sequence>
<dbReference type="Proteomes" id="UP000595278">
    <property type="component" value="Chromosome"/>
</dbReference>
<reference evidence="3 4" key="1">
    <citation type="submission" date="2021-01" db="EMBL/GenBank/DDBJ databases">
        <title>Entomomonas sp. F2A isolated from a house cricket (Acheta domesticus).</title>
        <authorList>
            <person name="Spergser J."/>
            <person name="Busse H.-J."/>
        </authorList>
    </citation>
    <scope>NUCLEOTIDE SEQUENCE [LARGE SCALE GENOMIC DNA]</scope>
    <source>
        <strain evidence="3 4">F2A</strain>
    </source>
</reference>
<keyword evidence="4" id="KW-1185">Reference proteome</keyword>